<evidence type="ECO:0000313" key="1">
    <source>
        <dbReference type="EMBL" id="KAF6161458.1"/>
    </source>
</evidence>
<protein>
    <submittedName>
        <fullName evidence="1">Uncharacterized protein</fullName>
    </submittedName>
</protein>
<accession>A0A7J7N3H6</accession>
<keyword evidence="2" id="KW-1185">Reference proteome</keyword>
<sequence length="207" mass="23797">MDLTQAKEPPAARFQRTDQWKPVYAWLESLDKDEVVKSKDITDWLEEQPSVKEKLCARHSRYHLMHYIQKCHMKILKRRGKLQKVSTVVSKQKVSGDILVIQGVQQSITKPSPRISYDGAAILALPLTATPSRALITNKPSKDLNRDKDESAAKREEAFRRYELLNTTFVNKLLLDLNSLSNGVENGLVLQKFRWRDIQSGDCDQYT</sequence>
<dbReference type="EMBL" id="JACGCM010001129">
    <property type="protein sequence ID" value="KAF6161458.1"/>
    <property type="molecule type" value="Genomic_DNA"/>
</dbReference>
<dbReference type="Proteomes" id="UP000541444">
    <property type="component" value="Unassembled WGS sequence"/>
</dbReference>
<evidence type="ECO:0000313" key="2">
    <source>
        <dbReference type="Proteomes" id="UP000541444"/>
    </source>
</evidence>
<dbReference type="OrthoDB" id="1886825at2759"/>
<gene>
    <name evidence="1" type="ORF">GIB67_009337</name>
</gene>
<organism evidence="1 2">
    <name type="scientific">Kingdonia uniflora</name>
    <dbReference type="NCBI Taxonomy" id="39325"/>
    <lineage>
        <taxon>Eukaryota</taxon>
        <taxon>Viridiplantae</taxon>
        <taxon>Streptophyta</taxon>
        <taxon>Embryophyta</taxon>
        <taxon>Tracheophyta</taxon>
        <taxon>Spermatophyta</taxon>
        <taxon>Magnoliopsida</taxon>
        <taxon>Ranunculales</taxon>
        <taxon>Circaeasteraceae</taxon>
        <taxon>Kingdonia</taxon>
    </lineage>
</organism>
<dbReference type="AlphaFoldDB" id="A0A7J7N3H6"/>
<comment type="caution">
    <text evidence="1">The sequence shown here is derived from an EMBL/GenBank/DDBJ whole genome shotgun (WGS) entry which is preliminary data.</text>
</comment>
<reference evidence="1 2" key="1">
    <citation type="journal article" date="2020" name="IScience">
        <title>Genome Sequencing of the Endangered Kingdonia uniflora (Circaeasteraceae, Ranunculales) Reveals Potential Mechanisms of Evolutionary Specialization.</title>
        <authorList>
            <person name="Sun Y."/>
            <person name="Deng T."/>
            <person name="Zhang A."/>
            <person name="Moore M.J."/>
            <person name="Landis J.B."/>
            <person name="Lin N."/>
            <person name="Zhang H."/>
            <person name="Zhang X."/>
            <person name="Huang J."/>
            <person name="Zhang X."/>
            <person name="Sun H."/>
            <person name="Wang H."/>
        </authorList>
    </citation>
    <scope>NUCLEOTIDE SEQUENCE [LARGE SCALE GENOMIC DNA]</scope>
    <source>
        <strain evidence="1">TB1705</strain>
        <tissue evidence="1">Leaf</tissue>
    </source>
</reference>
<proteinExistence type="predicted"/>
<name>A0A7J7N3H6_9MAGN</name>